<dbReference type="PANTHER" id="PTHR48100">
    <property type="entry name" value="BROAD-SPECIFICITY PHOSPHATASE YOR283W-RELATED"/>
    <property type="match status" value="1"/>
</dbReference>
<dbReference type="AlphaFoldDB" id="A0A382PMS7"/>
<dbReference type="PIRSF" id="PIRSF000709">
    <property type="entry name" value="6PFK_2-Ptase"/>
    <property type="match status" value="1"/>
</dbReference>
<gene>
    <name evidence="3" type="ORF">METZ01_LOCUS326924</name>
</gene>
<dbReference type="SUPFAM" id="SSF53254">
    <property type="entry name" value="Phosphoglycerate mutase-like"/>
    <property type="match status" value="1"/>
</dbReference>
<dbReference type="Pfam" id="PF00300">
    <property type="entry name" value="His_Phos_1"/>
    <property type="match status" value="1"/>
</dbReference>
<dbReference type="PANTHER" id="PTHR48100:SF1">
    <property type="entry name" value="HISTIDINE PHOSPHATASE FAMILY PROTEIN-RELATED"/>
    <property type="match status" value="1"/>
</dbReference>
<dbReference type="Gene3D" id="3.40.50.1240">
    <property type="entry name" value="Phosphoglycerate mutase-like"/>
    <property type="match status" value="1"/>
</dbReference>
<proteinExistence type="predicted"/>
<dbReference type="GO" id="GO:0005737">
    <property type="term" value="C:cytoplasm"/>
    <property type="evidence" value="ECO:0007669"/>
    <property type="project" value="TreeGrafter"/>
</dbReference>
<evidence type="ECO:0000256" key="2">
    <source>
        <dbReference type="ARBA" id="ARBA00023235"/>
    </source>
</evidence>
<sequence length="202" mass="22571">MQIILVRHGETIANKEQLVLGTSDVPLTELGRDQAKAAAKKISLMDPSPAILFSSPYQRAKETAGYISNYTNLNPIFIDGLKEMNSGEMEGIKASEMNDKYPDYMKSWRRDHSTARPPGGETLGEVHTRAWKSILNIFDEYNESLVVVVAHLFPIQGILCNVLGIKSNNFEKLVIDLGSLSFIEIENDSSRLLRMNDICPID</sequence>
<name>A0A382PMS7_9ZZZZ</name>
<dbReference type="CDD" id="cd07067">
    <property type="entry name" value="HP_PGM_like"/>
    <property type="match status" value="1"/>
</dbReference>
<organism evidence="3">
    <name type="scientific">marine metagenome</name>
    <dbReference type="NCBI Taxonomy" id="408172"/>
    <lineage>
        <taxon>unclassified sequences</taxon>
        <taxon>metagenomes</taxon>
        <taxon>ecological metagenomes</taxon>
    </lineage>
</organism>
<dbReference type="InterPro" id="IPR029033">
    <property type="entry name" value="His_PPase_superfam"/>
</dbReference>
<protein>
    <recommendedName>
        <fullName evidence="4">Phosphoglycerate mutase (2,3-diphosphoglycerate-dependent)</fullName>
    </recommendedName>
</protein>
<evidence type="ECO:0000313" key="3">
    <source>
        <dbReference type="EMBL" id="SVC74070.1"/>
    </source>
</evidence>
<dbReference type="PROSITE" id="PS00175">
    <property type="entry name" value="PG_MUTASE"/>
    <property type="match status" value="1"/>
</dbReference>
<dbReference type="SMART" id="SM00855">
    <property type="entry name" value="PGAM"/>
    <property type="match status" value="1"/>
</dbReference>
<evidence type="ECO:0000256" key="1">
    <source>
        <dbReference type="ARBA" id="ARBA00023152"/>
    </source>
</evidence>
<keyword evidence="1" id="KW-0324">Glycolysis</keyword>
<reference evidence="3" key="1">
    <citation type="submission" date="2018-05" db="EMBL/GenBank/DDBJ databases">
        <authorList>
            <person name="Lanie J.A."/>
            <person name="Ng W.-L."/>
            <person name="Kazmierczak K.M."/>
            <person name="Andrzejewski T.M."/>
            <person name="Davidsen T.M."/>
            <person name="Wayne K.J."/>
            <person name="Tettelin H."/>
            <person name="Glass J.I."/>
            <person name="Rusch D."/>
            <person name="Podicherti R."/>
            <person name="Tsui H.-C.T."/>
            <person name="Winkler M.E."/>
        </authorList>
    </citation>
    <scope>NUCLEOTIDE SEQUENCE</scope>
</reference>
<keyword evidence="2" id="KW-0413">Isomerase</keyword>
<dbReference type="EMBL" id="UINC01108172">
    <property type="protein sequence ID" value="SVC74070.1"/>
    <property type="molecule type" value="Genomic_DNA"/>
</dbReference>
<dbReference type="GO" id="GO:0016791">
    <property type="term" value="F:phosphatase activity"/>
    <property type="evidence" value="ECO:0007669"/>
    <property type="project" value="TreeGrafter"/>
</dbReference>
<dbReference type="InterPro" id="IPR050275">
    <property type="entry name" value="PGM_Phosphatase"/>
</dbReference>
<evidence type="ECO:0008006" key="4">
    <source>
        <dbReference type="Google" id="ProtNLM"/>
    </source>
</evidence>
<dbReference type="InterPro" id="IPR001345">
    <property type="entry name" value="PG/BPGM_mutase_AS"/>
</dbReference>
<dbReference type="InterPro" id="IPR013078">
    <property type="entry name" value="His_Pase_superF_clade-1"/>
</dbReference>
<accession>A0A382PMS7</accession>